<accession>A0A224XY84</accession>
<organism evidence="2">
    <name type="scientific">Panstrongylus lignarius</name>
    <dbReference type="NCBI Taxonomy" id="156445"/>
    <lineage>
        <taxon>Eukaryota</taxon>
        <taxon>Metazoa</taxon>
        <taxon>Ecdysozoa</taxon>
        <taxon>Arthropoda</taxon>
        <taxon>Hexapoda</taxon>
        <taxon>Insecta</taxon>
        <taxon>Pterygota</taxon>
        <taxon>Neoptera</taxon>
        <taxon>Paraneoptera</taxon>
        <taxon>Hemiptera</taxon>
        <taxon>Heteroptera</taxon>
        <taxon>Panheteroptera</taxon>
        <taxon>Cimicomorpha</taxon>
        <taxon>Reduviidae</taxon>
        <taxon>Triatominae</taxon>
        <taxon>Panstrongylus</taxon>
    </lineage>
</organism>
<dbReference type="EMBL" id="GFTR01000112">
    <property type="protein sequence ID" value="JAW16314.1"/>
    <property type="molecule type" value="Transcribed_RNA"/>
</dbReference>
<proteinExistence type="predicted"/>
<name>A0A224XY84_9HEMI</name>
<protein>
    <submittedName>
        <fullName evidence="2">Putative secreted protein</fullName>
    </submittedName>
</protein>
<evidence type="ECO:0000256" key="1">
    <source>
        <dbReference type="SAM" id="SignalP"/>
    </source>
</evidence>
<sequence>MTIIRSTILLFLLDTSVAVWPADFRGPHSTVPLQGSARTVMFSHDLADTSNAQSSLQTVPSDFTPPYK</sequence>
<feature type="chain" id="PRO_5013347657" evidence="1">
    <location>
        <begin position="19"/>
        <end position="68"/>
    </location>
</feature>
<dbReference type="AlphaFoldDB" id="A0A224XY84"/>
<reference evidence="2" key="1">
    <citation type="journal article" date="2018" name="PLoS Negl. Trop. Dis.">
        <title>An insight into the salivary gland and fat body transcriptome of Panstrongylus lignarius (Hemiptera: Heteroptera), the main vector of Chagas disease in Peru.</title>
        <authorList>
            <person name="Nevoa J.C."/>
            <person name="Mendes M.T."/>
            <person name="da Silva M.V."/>
            <person name="Soares S.C."/>
            <person name="Oliveira C.J.F."/>
            <person name="Ribeiro J.M.C."/>
        </authorList>
    </citation>
    <scope>NUCLEOTIDE SEQUENCE</scope>
</reference>
<feature type="signal peptide" evidence="1">
    <location>
        <begin position="1"/>
        <end position="18"/>
    </location>
</feature>
<keyword evidence="1" id="KW-0732">Signal</keyword>
<evidence type="ECO:0000313" key="2">
    <source>
        <dbReference type="EMBL" id="JAW16314.1"/>
    </source>
</evidence>